<keyword evidence="2" id="KW-1185">Reference proteome</keyword>
<name>A0A830F2T5_9EURY</name>
<dbReference type="PANTHER" id="PTHR17985:SF8">
    <property type="entry name" value="TRANSPORT AND GOLGI ORGANIZATION PROTEIN 2 HOMOLOG"/>
    <property type="match status" value="1"/>
</dbReference>
<dbReference type="RefSeq" id="WP_188977317.1">
    <property type="nucleotide sequence ID" value="NZ_BMPG01000002.1"/>
</dbReference>
<evidence type="ECO:0008006" key="3">
    <source>
        <dbReference type="Google" id="ProtNLM"/>
    </source>
</evidence>
<reference evidence="1" key="2">
    <citation type="submission" date="2020-09" db="EMBL/GenBank/DDBJ databases">
        <authorList>
            <person name="Sun Q."/>
            <person name="Ohkuma M."/>
        </authorList>
    </citation>
    <scope>NUCLEOTIDE SEQUENCE</scope>
    <source>
        <strain evidence="1">JCM 19596</strain>
    </source>
</reference>
<dbReference type="Pfam" id="PF05742">
    <property type="entry name" value="TANGO2"/>
    <property type="match status" value="1"/>
</dbReference>
<dbReference type="InterPro" id="IPR008551">
    <property type="entry name" value="TANGO2"/>
</dbReference>
<proteinExistence type="predicted"/>
<protein>
    <recommendedName>
        <fullName evidence="3">NRDE family protein</fullName>
    </recommendedName>
</protein>
<evidence type="ECO:0000313" key="2">
    <source>
        <dbReference type="Proteomes" id="UP000607197"/>
    </source>
</evidence>
<evidence type="ECO:0000313" key="1">
    <source>
        <dbReference type="EMBL" id="GGL56972.1"/>
    </source>
</evidence>
<dbReference type="Gene3D" id="3.60.60.10">
    <property type="entry name" value="Penicillin V Acylase, Chain A"/>
    <property type="match status" value="1"/>
</dbReference>
<accession>A0A830F2T5</accession>
<dbReference type="AlphaFoldDB" id="A0A830F2T5"/>
<reference evidence="1" key="1">
    <citation type="journal article" date="2014" name="Int. J. Syst. Evol. Microbiol.">
        <title>Complete genome sequence of Corynebacterium casei LMG S-19264T (=DSM 44701T), isolated from a smear-ripened cheese.</title>
        <authorList>
            <consortium name="US DOE Joint Genome Institute (JGI-PGF)"/>
            <person name="Walter F."/>
            <person name="Albersmeier A."/>
            <person name="Kalinowski J."/>
            <person name="Ruckert C."/>
        </authorList>
    </citation>
    <scope>NUCLEOTIDE SEQUENCE</scope>
    <source>
        <strain evidence="1">JCM 19596</strain>
    </source>
</reference>
<dbReference type="EMBL" id="BMPG01000002">
    <property type="protein sequence ID" value="GGL56972.1"/>
    <property type="molecule type" value="Genomic_DNA"/>
</dbReference>
<dbReference type="OrthoDB" id="312503at2157"/>
<gene>
    <name evidence="1" type="ORF">GCM10009039_13890</name>
</gene>
<sequence length="230" mass="24845">MCTLAVAWNVFAETPVAVAANRDEALGRPSTPPRLREWGDRRVLAPRDEEAGGTWMGVNDAGVFVGITNRWVDLDGERSRGLLVRDCLEAASAADARDRVETALETHSYAGFNLVLADAADAYLVEWDGNLAVTTLDPGVHVVVNDPVDQAEKADFVEAELAGAADADDFFDRARRVLTDHDHDVCVHGDDYGTRSSALVAVHDAGGGADWWFADGPPGETPYERIDNQV</sequence>
<comment type="caution">
    <text evidence="1">The sequence shown here is derived from an EMBL/GenBank/DDBJ whole genome shotgun (WGS) entry which is preliminary data.</text>
</comment>
<organism evidence="1 2">
    <name type="scientific">Halocalculus aciditolerans</name>
    <dbReference type="NCBI Taxonomy" id="1383812"/>
    <lineage>
        <taxon>Archaea</taxon>
        <taxon>Methanobacteriati</taxon>
        <taxon>Methanobacteriota</taxon>
        <taxon>Stenosarchaea group</taxon>
        <taxon>Halobacteria</taxon>
        <taxon>Halobacteriales</taxon>
        <taxon>Halobacteriaceae</taxon>
        <taxon>Halocalculus</taxon>
    </lineage>
</organism>
<dbReference type="PANTHER" id="PTHR17985">
    <property type="entry name" value="SER/THR-RICH PROTEIN T10 IN DGCR REGION"/>
    <property type="match status" value="1"/>
</dbReference>
<dbReference type="Proteomes" id="UP000607197">
    <property type="component" value="Unassembled WGS sequence"/>
</dbReference>